<keyword evidence="6 8" id="KW-0408">Iron</keyword>
<dbReference type="PRINTS" id="PR00385">
    <property type="entry name" value="P450"/>
</dbReference>
<dbReference type="AlphaFoldDB" id="M7TL52"/>
<evidence type="ECO:0000256" key="1">
    <source>
        <dbReference type="ARBA" id="ARBA00001971"/>
    </source>
</evidence>
<evidence type="ECO:0000256" key="3">
    <source>
        <dbReference type="ARBA" id="ARBA00022617"/>
    </source>
</evidence>
<dbReference type="InterPro" id="IPR036396">
    <property type="entry name" value="Cyt_P450_sf"/>
</dbReference>
<keyword evidence="3 8" id="KW-0349">Heme</keyword>
<keyword evidence="7" id="KW-0503">Monooxygenase</keyword>
<dbReference type="CDD" id="cd11041">
    <property type="entry name" value="CYP503A1-like"/>
    <property type="match status" value="1"/>
</dbReference>
<sequence>MLVISLRFDSLNSSMSFYEQFELGLGNISIPLPVEHPFVYLVAAFLFGVALCSLGNDRKGNLPLVNPGQLLDVSDQKRITEFKKNSIELLLKGKALYPNQPFRIFTPGGEMVSVPANLIDEVRSHPDVTFPNKGSPLSRYRGFEPFGNNKNLPHMINKYITRILGKLTGALSEEAGLALNKTFLDDPEWREIVPIQSILPVVTQVSTRVFMGEEGCRDDRWLQASGAYAEVAFHTVAELQSWPKFLRPYVHWYMPSCNTLRARLDDARNAIQVHIDQRNVMKAAAIAKGEPLPKFEDALEWAAIEDPNHDPAILQILLSLVAIHTTTDLLTEVMMRIAQNPEIVTALREEVIQVLKAEGLKKTALYELKLMDSVVKEAQRMKPILLTPMRRSVTQDFKLSNGTVIRKGQMVVTDSTHMWDSEYYEDPDKFDGYRFLRMRQVPGKENQGQLVSTSAEHLGFGHGQFACPGRFFAANEIKVLLCHLLLKYEWKLAPGPDPKATCNGFFMVGDQSTKFLIRRRKEELDLASLAA</sequence>
<dbReference type="SUPFAM" id="SSF48264">
    <property type="entry name" value="Cytochrome P450"/>
    <property type="match status" value="1"/>
</dbReference>
<dbReference type="OMA" id="TPYKAHT"/>
<organism evidence="9 10">
    <name type="scientific">Eutypa lata (strain UCR-EL1)</name>
    <name type="common">Grapevine dieback disease fungus</name>
    <name type="synonym">Eutypa armeniacae</name>
    <dbReference type="NCBI Taxonomy" id="1287681"/>
    <lineage>
        <taxon>Eukaryota</taxon>
        <taxon>Fungi</taxon>
        <taxon>Dikarya</taxon>
        <taxon>Ascomycota</taxon>
        <taxon>Pezizomycotina</taxon>
        <taxon>Sordariomycetes</taxon>
        <taxon>Xylariomycetidae</taxon>
        <taxon>Xylariales</taxon>
        <taxon>Diatrypaceae</taxon>
        <taxon>Eutypa</taxon>
    </lineage>
</organism>
<keyword evidence="10" id="KW-1185">Reference proteome</keyword>
<dbReference type="GO" id="GO:0016705">
    <property type="term" value="F:oxidoreductase activity, acting on paired donors, with incorporation or reduction of molecular oxygen"/>
    <property type="evidence" value="ECO:0007669"/>
    <property type="project" value="InterPro"/>
</dbReference>
<dbReference type="InterPro" id="IPR001128">
    <property type="entry name" value="Cyt_P450"/>
</dbReference>
<keyword evidence="5" id="KW-0560">Oxidoreductase</keyword>
<comment type="cofactor">
    <cofactor evidence="1 8">
        <name>heme</name>
        <dbReference type="ChEBI" id="CHEBI:30413"/>
    </cofactor>
</comment>
<comment type="similarity">
    <text evidence="2">Belongs to the cytochrome P450 family.</text>
</comment>
<dbReference type="HOGENOM" id="CLU_022195_0_3_1"/>
<evidence type="ECO:0000256" key="5">
    <source>
        <dbReference type="ARBA" id="ARBA00023002"/>
    </source>
</evidence>
<dbReference type="GO" id="GO:0005506">
    <property type="term" value="F:iron ion binding"/>
    <property type="evidence" value="ECO:0007669"/>
    <property type="project" value="InterPro"/>
</dbReference>
<evidence type="ECO:0000256" key="7">
    <source>
        <dbReference type="ARBA" id="ARBA00023033"/>
    </source>
</evidence>
<dbReference type="Proteomes" id="UP000012174">
    <property type="component" value="Unassembled WGS sequence"/>
</dbReference>
<dbReference type="Pfam" id="PF00067">
    <property type="entry name" value="p450"/>
    <property type="match status" value="1"/>
</dbReference>
<name>M7TL52_EUTLA</name>
<dbReference type="Gene3D" id="1.10.630.10">
    <property type="entry name" value="Cytochrome P450"/>
    <property type="match status" value="1"/>
</dbReference>
<dbReference type="PANTHER" id="PTHR46206:SF2">
    <property type="entry name" value="CYTOCHROME P450 MONOOXYGENASE AUSG-RELATED"/>
    <property type="match status" value="1"/>
</dbReference>
<evidence type="ECO:0000313" key="9">
    <source>
        <dbReference type="EMBL" id="EMR70656.1"/>
    </source>
</evidence>
<dbReference type="InterPro" id="IPR002403">
    <property type="entry name" value="Cyt_P450_E_grp-IV"/>
</dbReference>
<evidence type="ECO:0000313" key="10">
    <source>
        <dbReference type="Proteomes" id="UP000012174"/>
    </source>
</evidence>
<evidence type="ECO:0000256" key="4">
    <source>
        <dbReference type="ARBA" id="ARBA00022723"/>
    </source>
</evidence>
<feature type="binding site" description="axial binding residue" evidence="8">
    <location>
        <position position="467"/>
    </location>
    <ligand>
        <name>heme</name>
        <dbReference type="ChEBI" id="CHEBI:30413"/>
    </ligand>
    <ligandPart>
        <name>Fe</name>
        <dbReference type="ChEBI" id="CHEBI:18248"/>
    </ligandPart>
</feature>
<proteinExistence type="inferred from homology"/>
<keyword evidence="4 8" id="KW-0479">Metal-binding</keyword>
<dbReference type="PANTHER" id="PTHR46206">
    <property type="entry name" value="CYTOCHROME P450"/>
    <property type="match status" value="1"/>
</dbReference>
<evidence type="ECO:0000256" key="2">
    <source>
        <dbReference type="ARBA" id="ARBA00010617"/>
    </source>
</evidence>
<dbReference type="EMBL" id="KB705804">
    <property type="protein sequence ID" value="EMR70656.1"/>
    <property type="molecule type" value="Genomic_DNA"/>
</dbReference>
<accession>M7TL52</accession>
<dbReference type="KEGG" id="ela:UCREL1_2306"/>
<dbReference type="GO" id="GO:0004497">
    <property type="term" value="F:monooxygenase activity"/>
    <property type="evidence" value="ECO:0007669"/>
    <property type="project" value="UniProtKB-KW"/>
</dbReference>
<dbReference type="GO" id="GO:0020037">
    <property type="term" value="F:heme binding"/>
    <property type="evidence" value="ECO:0007669"/>
    <property type="project" value="InterPro"/>
</dbReference>
<protein>
    <submittedName>
        <fullName evidence="9">Putative trichothecene c-8 hydroxylase protein</fullName>
    </submittedName>
</protein>
<dbReference type="PRINTS" id="PR00465">
    <property type="entry name" value="EP450IV"/>
</dbReference>
<dbReference type="eggNOG" id="KOG0156">
    <property type="taxonomic scope" value="Eukaryota"/>
</dbReference>
<evidence type="ECO:0000256" key="6">
    <source>
        <dbReference type="ARBA" id="ARBA00023004"/>
    </source>
</evidence>
<dbReference type="OrthoDB" id="1844152at2759"/>
<gene>
    <name evidence="9" type="ORF">UCREL1_2306</name>
</gene>
<evidence type="ECO:0000256" key="8">
    <source>
        <dbReference type="PIRSR" id="PIRSR602403-1"/>
    </source>
</evidence>
<reference evidence="10" key="1">
    <citation type="journal article" date="2013" name="Genome Announc.">
        <title>Draft genome sequence of the grapevine dieback fungus Eutypa lata UCR-EL1.</title>
        <authorList>
            <person name="Blanco-Ulate B."/>
            <person name="Rolshausen P.E."/>
            <person name="Cantu D."/>
        </authorList>
    </citation>
    <scope>NUCLEOTIDE SEQUENCE [LARGE SCALE GENOMIC DNA]</scope>
    <source>
        <strain evidence="10">UCR-EL1</strain>
    </source>
</reference>